<feature type="compositionally biased region" description="Basic and acidic residues" evidence="4">
    <location>
        <begin position="60"/>
        <end position="76"/>
    </location>
</feature>
<dbReference type="GO" id="GO:0000226">
    <property type="term" value="P:microtubule cytoskeleton organization"/>
    <property type="evidence" value="ECO:0007669"/>
    <property type="project" value="TreeGrafter"/>
</dbReference>
<dbReference type="SUPFAM" id="SSF49562">
    <property type="entry name" value="C2 domain (Calcium/lipid-binding domain, CaLB)"/>
    <property type="match status" value="1"/>
</dbReference>
<dbReference type="GO" id="GO:0035556">
    <property type="term" value="P:intracellular signal transduction"/>
    <property type="evidence" value="ECO:0007669"/>
    <property type="project" value="InterPro"/>
</dbReference>
<dbReference type="GO" id="GO:0005096">
    <property type="term" value="F:GTPase activator activity"/>
    <property type="evidence" value="ECO:0007669"/>
    <property type="project" value="InterPro"/>
</dbReference>
<dbReference type="CDD" id="cd08558">
    <property type="entry name" value="PI-PLCc_eukaryota"/>
    <property type="match status" value="1"/>
</dbReference>
<keyword evidence="3" id="KW-0067">ATP-binding</keyword>
<dbReference type="CDD" id="cd02205">
    <property type="entry name" value="CBS_pair_SF"/>
    <property type="match status" value="1"/>
</dbReference>
<dbReference type="PROSITE" id="PS50007">
    <property type="entry name" value="PIPLC_X_DOMAIN"/>
    <property type="match status" value="1"/>
</dbReference>
<dbReference type="SUPFAM" id="SSF47473">
    <property type="entry name" value="EF-hand"/>
    <property type="match status" value="1"/>
</dbReference>
<dbReference type="SMART" id="SM00330">
    <property type="entry name" value="PIPKc"/>
    <property type="match status" value="1"/>
</dbReference>
<feature type="repeat" description="HEAT" evidence="1">
    <location>
        <begin position="1429"/>
        <end position="1466"/>
    </location>
</feature>
<dbReference type="PROSITE" id="PS50077">
    <property type="entry name" value="HEAT_REPEAT"/>
    <property type="match status" value="1"/>
</dbReference>
<dbReference type="Pfam" id="PF01504">
    <property type="entry name" value="PIP5K"/>
    <property type="match status" value="1"/>
</dbReference>
<dbReference type="SUPFAM" id="SSF56104">
    <property type="entry name" value="SAICAR synthase-like"/>
    <property type="match status" value="1"/>
</dbReference>
<dbReference type="GO" id="GO:0052742">
    <property type="term" value="F:phosphatidylinositol kinase activity"/>
    <property type="evidence" value="ECO:0007669"/>
    <property type="project" value="InterPro"/>
</dbReference>
<dbReference type="InterPro" id="IPR000644">
    <property type="entry name" value="CBS_dom"/>
</dbReference>
<dbReference type="PRINTS" id="PR00390">
    <property type="entry name" value="PHPHLIPASEC"/>
</dbReference>
<dbReference type="SMART" id="SM00116">
    <property type="entry name" value="CBS"/>
    <property type="match status" value="3"/>
</dbReference>
<dbReference type="Pfam" id="PF00168">
    <property type="entry name" value="C2"/>
    <property type="match status" value="1"/>
</dbReference>
<reference evidence="5 6" key="1">
    <citation type="submission" date="2016-02" db="EMBL/GenBank/DDBJ databases">
        <title>Genome analysis of coral dinoflagellate symbionts highlights evolutionary adaptations to a symbiotic lifestyle.</title>
        <authorList>
            <person name="Aranda M."/>
            <person name="Li Y."/>
            <person name="Liew Y.J."/>
            <person name="Baumgarten S."/>
            <person name="Simakov O."/>
            <person name="Wilson M."/>
            <person name="Piel J."/>
            <person name="Ashoor H."/>
            <person name="Bougouffa S."/>
            <person name="Bajic V.B."/>
            <person name="Ryu T."/>
            <person name="Ravasi T."/>
            <person name="Bayer T."/>
            <person name="Micklem G."/>
            <person name="Kim H."/>
            <person name="Bhak J."/>
            <person name="Lajeunesse T.C."/>
            <person name="Voolstra C.R."/>
        </authorList>
    </citation>
    <scope>NUCLEOTIDE SEQUENCE [LARGE SCALE GENOMIC DNA]</scope>
    <source>
        <strain evidence="5 6">CCMP2467</strain>
    </source>
</reference>
<dbReference type="Pfam" id="PF00387">
    <property type="entry name" value="PI-PLC-Y"/>
    <property type="match status" value="1"/>
</dbReference>
<dbReference type="InterPro" id="IPR000909">
    <property type="entry name" value="PLipase_C_PInositol-sp_X_dom"/>
</dbReference>
<comment type="caution">
    <text evidence="5">The sequence shown here is derived from an EMBL/GenBank/DDBJ whole genome shotgun (WGS) entry which is preliminary data.</text>
</comment>
<dbReference type="GO" id="GO:0004435">
    <property type="term" value="F:phosphatidylinositol-4,5-bisphosphate phospholipase C activity"/>
    <property type="evidence" value="ECO:0007669"/>
    <property type="project" value="InterPro"/>
</dbReference>
<dbReference type="SUPFAM" id="SSF51695">
    <property type="entry name" value="PLC-like phosphodiesterases"/>
    <property type="match status" value="1"/>
</dbReference>
<dbReference type="InterPro" id="IPR011992">
    <property type="entry name" value="EF-hand-dom_pair"/>
</dbReference>
<dbReference type="InterPro" id="IPR016024">
    <property type="entry name" value="ARM-type_fold"/>
</dbReference>
<keyword evidence="3" id="KW-0808">Transferase</keyword>
<dbReference type="Gene3D" id="3.20.20.190">
    <property type="entry name" value="Phosphatidylinositol (PI) phosphodiesterase"/>
    <property type="match status" value="1"/>
</dbReference>
<evidence type="ECO:0000256" key="2">
    <source>
        <dbReference type="PROSITE-ProRule" id="PRU00703"/>
    </source>
</evidence>
<dbReference type="InterPro" id="IPR001192">
    <property type="entry name" value="PI-PLC_fam"/>
</dbReference>
<dbReference type="InterPro" id="IPR046342">
    <property type="entry name" value="CBS_dom_sf"/>
</dbReference>
<dbReference type="SUPFAM" id="SSF54631">
    <property type="entry name" value="CBS-domain pair"/>
    <property type="match status" value="2"/>
</dbReference>
<dbReference type="Gene3D" id="1.25.10.10">
    <property type="entry name" value="Leucine-rich Repeat Variant"/>
    <property type="match status" value="1"/>
</dbReference>
<keyword evidence="3" id="KW-0418">Kinase</keyword>
<dbReference type="PROSITE" id="PS50004">
    <property type="entry name" value="C2"/>
    <property type="match status" value="1"/>
</dbReference>
<dbReference type="Pfam" id="PF00388">
    <property type="entry name" value="PI-PLC-X"/>
    <property type="match status" value="1"/>
</dbReference>
<accession>A0A1Q9D4R3</accession>
<dbReference type="SMART" id="SM00239">
    <property type="entry name" value="C2"/>
    <property type="match status" value="1"/>
</dbReference>
<organism evidence="5 6">
    <name type="scientific">Symbiodinium microadriaticum</name>
    <name type="common">Dinoflagellate</name>
    <name type="synonym">Zooxanthella microadriatica</name>
    <dbReference type="NCBI Taxonomy" id="2951"/>
    <lineage>
        <taxon>Eukaryota</taxon>
        <taxon>Sar</taxon>
        <taxon>Alveolata</taxon>
        <taxon>Dinophyceae</taxon>
        <taxon>Suessiales</taxon>
        <taxon>Symbiodiniaceae</taxon>
        <taxon>Symbiodinium</taxon>
    </lineage>
</organism>
<evidence type="ECO:0000256" key="1">
    <source>
        <dbReference type="PROSITE-ProRule" id="PRU00103"/>
    </source>
</evidence>
<evidence type="ECO:0000313" key="6">
    <source>
        <dbReference type="Proteomes" id="UP000186817"/>
    </source>
</evidence>
<gene>
    <name evidence="5" type="primary">TBCD</name>
    <name evidence="5" type="ORF">AK812_SmicGene28280</name>
</gene>
<proteinExistence type="predicted"/>
<keyword evidence="3" id="KW-0547">Nucleotide-binding</keyword>
<dbReference type="Gene3D" id="3.30.810.10">
    <property type="entry name" value="2-Layer Sandwich"/>
    <property type="match status" value="1"/>
</dbReference>
<dbReference type="Proteomes" id="UP000186817">
    <property type="component" value="Unassembled WGS sequence"/>
</dbReference>
<dbReference type="InterPro" id="IPR027483">
    <property type="entry name" value="PInositol-4-P-4/5-kinase_C_sf"/>
</dbReference>
<dbReference type="SUPFAM" id="SSF48371">
    <property type="entry name" value="ARM repeat"/>
    <property type="match status" value="1"/>
</dbReference>
<dbReference type="InterPro" id="IPR035892">
    <property type="entry name" value="C2_domain_sf"/>
</dbReference>
<evidence type="ECO:0000313" key="5">
    <source>
        <dbReference type="EMBL" id="OLP90178.1"/>
    </source>
</evidence>
<dbReference type="InterPro" id="IPR021133">
    <property type="entry name" value="HEAT_type_2"/>
</dbReference>
<dbReference type="InterPro" id="IPR002498">
    <property type="entry name" value="PInositol-4-P-4/5-kinase_core"/>
</dbReference>
<dbReference type="PANTHER" id="PTHR12658:SF0">
    <property type="entry name" value="TUBULIN-SPECIFIC CHAPERONE D"/>
    <property type="match status" value="1"/>
</dbReference>
<dbReference type="InterPro" id="IPR017946">
    <property type="entry name" value="PLC-like_Pdiesterase_TIM-brl"/>
</dbReference>
<protein>
    <submittedName>
        <fullName evidence="5">Tubulin-specific chaperone D</fullName>
    </submittedName>
</protein>
<keyword evidence="6" id="KW-1185">Reference proteome</keyword>
<dbReference type="InterPro" id="IPR011989">
    <property type="entry name" value="ARM-like"/>
</dbReference>
<dbReference type="InterPro" id="IPR000008">
    <property type="entry name" value="C2_dom"/>
</dbReference>
<dbReference type="PROSITE" id="PS51455">
    <property type="entry name" value="PIPK"/>
    <property type="match status" value="1"/>
</dbReference>
<feature type="region of interest" description="Disordered" evidence="4">
    <location>
        <begin position="1716"/>
        <end position="1746"/>
    </location>
</feature>
<dbReference type="CDD" id="cd00139">
    <property type="entry name" value="PIPKc"/>
    <property type="match status" value="1"/>
</dbReference>
<dbReference type="InterPro" id="IPR033162">
    <property type="entry name" value="TBCD"/>
</dbReference>
<keyword evidence="2" id="KW-0129">CBS domain</keyword>
<dbReference type="PANTHER" id="PTHR12658">
    <property type="entry name" value="BETA-TUBULIN COFACTOR D"/>
    <property type="match status" value="1"/>
</dbReference>
<dbReference type="GO" id="GO:0048487">
    <property type="term" value="F:beta-tubulin binding"/>
    <property type="evidence" value="ECO:0007669"/>
    <property type="project" value="InterPro"/>
</dbReference>
<dbReference type="InterPro" id="IPR058033">
    <property type="entry name" value="ARM_TBCD_2nd"/>
</dbReference>
<dbReference type="GO" id="GO:0005524">
    <property type="term" value="F:ATP binding"/>
    <property type="evidence" value="ECO:0007669"/>
    <property type="project" value="UniProtKB-UniRule"/>
</dbReference>
<dbReference type="OrthoDB" id="269822at2759"/>
<name>A0A1Q9D4R3_SYMMI</name>
<dbReference type="PROSITE" id="PS50008">
    <property type="entry name" value="PIPLC_Y_DOMAIN"/>
    <property type="match status" value="1"/>
</dbReference>
<dbReference type="GO" id="GO:0007021">
    <property type="term" value="P:tubulin complex assembly"/>
    <property type="evidence" value="ECO:0007669"/>
    <property type="project" value="InterPro"/>
</dbReference>
<dbReference type="Gene3D" id="2.60.40.150">
    <property type="entry name" value="C2 domain"/>
    <property type="match status" value="1"/>
</dbReference>
<dbReference type="Pfam" id="PF25767">
    <property type="entry name" value="ARM_TBCD_2nd"/>
    <property type="match status" value="1"/>
</dbReference>
<dbReference type="GO" id="GO:0046488">
    <property type="term" value="P:phosphatidylinositol metabolic process"/>
    <property type="evidence" value="ECO:0007669"/>
    <property type="project" value="UniProtKB-UniRule"/>
</dbReference>
<dbReference type="InterPro" id="IPR001711">
    <property type="entry name" value="PLipase_C_Pinositol-sp_Y"/>
</dbReference>
<dbReference type="SMART" id="SM00148">
    <property type="entry name" value="PLCXc"/>
    <property type="match status" value="1"/>
</dbReference>
<dbReference type="GO" id="GO:0007023">
    <property type="term" value="P:post-chaperonin tubulin folding pathway"/>
    <property type="evidence" value="ECO:0007669"/>
    <property type="project" value="InterPro"/>
</dbReference>
<dbReference type="Pfam" id="PF00571">
    <property type="entry name" value="CBS"/>
    <property type="match status" value="1"/>
</dbReference>
<sequence length="2059" mass="227381">MIWGAGLRLPKALRQLLHCLIRTRRRQFLLLLSAVLVGRHFFQQRVQNFKPSLLVPRAQRRGEGKKASEGGKKEVSTESGDAELRNAFCALFRAAGERCGRGPQISAKIRSGECHLRCFAEQRFAQLRADWGLGEERYWASLANSGLRGGIQEPSGKSGSLFWISGDGLLVLKTTEADELQKLLQGLPRYEQHFATYKNSLLCRFFGAYELLLGRRRVRLVVMNNTFACALQPHVVYDLKGTTEDRWVNPRPGTVLKDLNFADKTIGIPDLKHKAALLHILKRDTQFLRSQHVMDYSVCLGVHYCEENSYPNSELMTPEPGISSSLAVLRGYEPKYQCTLVRNQPSQKVVFFIGIIDILQQFTWTKALAHTVKSLSLGWVHEIDTAPPAYYARRFKTSFCAKVQTFREPEDRVTRFVRRLRLGIENGTVPCPTFVSLQRPRTETNPEFSADPTADVTLDEAVDFAVRRGGQLLVARRGLLRSRAEEVEAFLDMDRHALIFQEMARRPYARGRRPTSLVACYKIRRVYLTIVCYRPRDLYCMACRSHMKIEAEPPESRRFTVEADDEEPLRFTAPSRRQAKLWVTALEVAAGYVEANVEDVREAQAAALVSSASGSPDAAFLSKPASAVRAALLGSLDFLLEEKELAVVLGTARQARHGLLEPYLLGPEAERRWQKRRLKWIFGFVDADGTGALSIEKINLLWHEMNINEKEGQQVLQAFLREERQGRRSGGGRQIGGGQVLRLQDWTKMLSLVDSAYVKAAHRCVRDHLHLGRPASCSAGTMSELMVHGVNSEPAMVQVTADDLAGFFVGIQGVWPPPSKQQVERLIARLPAPLSSKHHSLSAEALVQLLCSPGNALVDPAKRSLFQDMTQPLSAYFVDTSHNTYLEGNQLSSRSSVLRYVEVLRTGCRSVEVDVWDGSNGEPVVKHGYTVTTEVLFQDVIQAIADHAFVASEFPVIISIEQHCCAAQRVRQGQIMSEVLGDHLLRPPWDEHHQCIDGAQAESISPWSARKRVLVKSSIGCCERCQRPLPVYDRCVALPTRKLLHKLVERELSDGSASPSAFSVEQDSSYPFEVASGTVAKVHKLEKTLGRDAMRRWNSAHLSRVYPEGTRIGSGNVDPVPMWLCGVQMVAMNYQTSDTGLLLNEGLFRNYNGGCGYVLKPPLPPDVVKPTSRRLRLCICCGHRLPRPDLSLGETRGVSSPMVTVSLEPGQQVSHTRAVKQDGYHPVFDHEAELQVSDSPLHILTFEVFDTPTGRTMARSAVTLDAVRPGFRWLALHSETIVAIAPIFPATKQRCKPGSSITSVAFVRTGALQAWNQMLKVAPRSVLSSLWREVLRLVLQGPCGNGDADFGSLSNLRKLRVAVACRAGLVALPPRLAPWRYERGARSLLVNFAEATGSSAPIASAGLNVGSVSQEEDAEEDAPEEVEEVVELLLSALRDAETVVRWAAAKGVGRITNRLSRDFADQVLESLLDRCFSFRETDKAWHGGCLALAELTRRGLLLPERLPTVIPLICQALHFEQVSGNHAVGQHVRDAACYVCWAFARAYAPDVLQPYVEDLAKALIQVAVYDREINCRRAAAAAVQENVGRQGTFPDGIEVVTIADYWTLSGRRHAYLEVAPKIAGLGNGGYRKALIEHLVSRKLAHQDLQIRMLGAKGLACLACSEPEILGFLNTVVIPSLVERSTADSAAGCMTWPPNDAEPQEQEESTAIRRQNLHHGCPSPKRPRTAPPSRSPTPERRQQGYRVSDVVELRETTSCLQSDTLADACKKLCQSGRTAVVVLTSTSGEIHGVLTENDILQAIVEGVEWEQPLERWLKDGPARLPGFLVPPMTLQAETPLVEAAKLMSEQSGSKFSCHHLLVQVPGGQLDASGRPLKARLLSALDIANGMLEASKSSVAAEKALALSVKHIMKPRTSVPTCTSTQNLSEAFRLLSGSQQNCVLVNDEKNADDEAGQAEQPDEDSTKGVVTPVDALLAFSEKISGESRILRDWVRGVNGMPATSERFVEESTPLASAASTMAFSGQHHLLVVQAQSSRVLGVVSALDIVRALSRLFHVSEA</sequence>
<dbReference type="EMBL" id="LSRX01000725">
    <property type="protein sequence ID" value="OLP90178.1"/>
    <property type="molecule type" value="Genomic_DNA"/>
</dbReference>
<dbReference type="InterPro" id="IPR027484">
    <property type="entry name" value="PInositol-4-P-5-kinase_N"/>
</dbReference>
<dbReference type="Gene3D" id="3.30.800.10">
    <property type="entry name" value="Phosphatidylinositol Phosphate Kinase II Beta"/>
    <property type="match status" value="1"/>
</dbReference>
<feature type="region of interest" description="Disordered" evidence="4">
    <location>
        <begin position="60"/>
        <end position="79"/>
    </location>
</feature>
<evidence type="ECO:0000256" key="4">
    <source>
        <dbReference type="SAM" id="MobiDB-lite"/>
    </source>
</evidence>
<dbReference type="Gene3D" id="3.10.580.10">
    <property type="entry name" value="CBS-domain"/>
    <property type="match status" value="3"/>
</dbReference>
<dbReference type="PROSITE" id="PS51371">
    <property type="entry name" value="CBS"/>
    <property type="match status" value="2"/>
</dbReference>
<evidence type="ECO:0000256" key="3">
    <source>
        <dbReference type="PROSITE-ProRule" id="PRU00781"/>
    </source>
</evidence>
<dbReference type="SMART" id="SM00149">
    <property type="entry name" value="PLCYc"/>
    <property type="match status" value="1"/>
</dbReference>